<evidence type="ECO:0000256" key="1">
    <source>
        <dbReference type="SAM" id="MobiDB-lite"/>
    </source>
</evidence>
<proteinExistence type="predicted"/>
<name>A0A507DME0_9FUNG</name>
<dbReference type="Proteomes" id="UP000317494">
    <property type="component" value="Unassembled WGS sequence"/>
</dbReference>
<dbReference type="VEuPathDB" id="FungiDB:SeMB42_g01325"/>
<gene>
    <name evidence="2" type="ORF">SeMB42_g01325</name>
</gene>
<evidence type="ECO:0000313" key="3">
    <source>
        <dbReference type="Proteomes" id="UP000317494"/>
    </source>
</evidence>
<protein>
    <submittedName>
        <fullName evidence="2">Uncharacterized protein</fullName>
    </submittedName>
</protein>
<reference evidence="2 3" key="1">
    <citation type="journal article" date="2019" name="Sci. Rep.">
        <title>Comparative genomics of chytrid fungi reveal insights into the obligate biotrophic and pathogenic lifestyle of Synchytrium endobioticum.</title>
        <authorList>
            <person name="van de Vossenberg B.T.L.H."/>
            <person name="Warris S."/>
            <person name="Nguyen H.D.T."/>
            <person name="van Gent-Pelzer M.P.E."/>
            <person name="Joly D.L."/>
            <person name="van de Geest H.C."/>
            <person name="Bonants P.J.M."/>
            <person name="Smith D.S."/>
            <person name="Levesque C.A."/>
            <person name="van der Lee T.A.J."/>
        </authorList>
    </citation>
    <scope>NUCLEOTIDE SEQUENCE [LARGE SCALE GENOMIC DNA]</scope>
    <source>
        <strain evidence="2 3">MB42</strain>
    </source>
</reference>
<dbReference type="AlphaFoldDB" id="A0A507DME0"/>
<evidence type="ECO:0000313" key="2">
    <source>
        <dbReference type="EMBL" id="TPX52581.1"/>
    </source>
</evidence>
<comment type="caution">
    <text evidence="2">The sequence shown here is derived from an EMBL/GenBank/DDBJ whole genome shotgun (WGS) entry which is preliminary data.</text>
</comment>
<sequence>MLRLYADYAQPPHLFACSLPVITQQLFRDCVQLVTDWPSRKGIVAVDPGINNLVSLVRATNGFDYDDKDDEMNATAQAPSRLTNNGRYSLRLHHPVSRLHPSPPIPCPSTRNLGRLP</sequence>
<accession>A0A507DME0</accession>
<dbReference type="EMBL" id="QEAN01000033">
    <property type="protein sequence ID" value="TPX52581.1"/>
    <property type="molecule type" value="Genomic_DNA"/>
</dbReference>
<keyword evidence="3" id="KW-1185">Reference proteome</keyword>
<organism evidence="2 3">
    <name type="scientific">Synchytrium endobioticum</name>
    <dbReference type="NCBI Taxonomy" id="286115"/>
    <lineage>
        <taxon>Eukaryota</taxon>
        <taxon>Fungi</taxon>
        <taxon>Fungi incertae sedis</taxon>
        <taxon>Chytridiomycota</taxon>
        <taxon>Chytridiomycota incertae sedis</taxon>
        <taxon>Chytridiomycetes</taxon>
        <taxon>Synchytriales</taxon>
        <taxon>Synchytriaceae</taxon>
        <taxon>Synchytrium</taxon>
    </lineage>
</organism>
<feature type="region of interest" description="Disordered" evidence="1">
    <location>
        <begin position="93"/>
        <end position="117"/>
    </location>
</feature>